<keyword evidence="3" id="KW-1185">Reference proteome</keyword>
<dbReference type="Proteomes" id="UP000299102">
    <property type="component" value="Unassembled WGS sequence"/>
</dbReference>
<evidence type="ECO:0000313" key="3">
    <source>
        <dbReference type="Proteomes" id="UP000299102"/>
    </source>
</evidence>
<feature type="compositionally biased region" description="Basic and acidic residues" evidence="1">
    <location>
        <begin position="17"/>
        <end position="34"/>
    </location>
</feature>
<proteinExistence type="predicted"/>
<gene>
    <name evidence="2" type="ORF">EVAR_5241_1</name>
</gene>
<evidence type="ECO:0000313" key="2">
    <source>
        <dbReference type="EMBL" id="GBP65095.1"/>
    </source>
</evidence>
<evidence type="ECO:0000256" key="1">
    <source>
        <dbReference type="SAM" id="MobiDB-lite"/>
    </source>
</evidence>
<comment type="caution">
    <text evidence="2">The sequence shown here is derived from an EMBL/GenBank/DDBJ whole genome shotgun (WGS) entry which is preliminary data.</text>
</comment>
<name>A0A4C1XSA1_EUMVA</name>
<organism evidence="2 3">
    <name type="scientific">Eumeta variegata</name>
    <name type="common">Bagworm moth</name>
    <name type="synonym">Eumeta japonica</name>
    <dbReference type="NCBI Taxonomy" id="151549"/>
    <lineage>
        <taxon>Eukaryota</taxon>
        <taxon>Metazoa</taxon>
        <taxon>Ecdysozoa</taxon>
        <taxon>Arthropoda</taxon>
        <taxon>Hexapoda</taxon>
        <taxon>Insecta</taxon>
        <taxon>Pterygota</taxon>
        <taxon>Neoptera</taxon>
        <taxon>Endopterygota</taxon>
        <taxon>Lepidoptera</taxon>
        <taxon>Glossata</taxon>
        <taxon>Ditrysia</taxon>
        <taxon>Tineoidea</taxon>
        <taxon>Psychidae</taxon>
        <taxon>Oiketicinae</taxon>
        <taxon>Eumeta</taxon>
    </lineage>
</organism>
<dbReference type="EMBL" id="BGZK01000919">
    <property type="protein sequence ID" value="GBP65095.1"/>
    <property type="molecule type" value="Genomic_DNA"/>
</dbReference>
<dbReference type="AlphaFoldDB" id="A0A4C1XSA1"/>
<accession>A0A4C1XSA1</accession>
<sequence length="132" mass="14658">MRGRGRRLDPNQYGELTCEREGAGGAPRRERDGDVDNSLACAARPARPYDRWQFKAFARRHKPIVTRLLPAPSPAPGRVGLEPDSDLTRFENRDDIWNISSPPSSRVVVYSRTQQTVPVIQSPAHGGSESGH</sequence>
<protein>
    <submittedName>
        <fullName evidence="2">Uncharacterized protein</fullName>
    </submittedName>
</protein>
<feature type="region of interest" description="Disordered" evidence="1">
    <location>
        <begin position="1"/>
        <end position="36"/>
    </location>
</feature>
<reference evidence="2 3" key="1">
    <citation type="journal article" date="2019" name="Commun. Biol.">
        <title>The bagworm genome reveals a unique fibroin gene that provides high tensile strength.</title>
        <authorList>
            <person name="Kono N."/>
            <person name="Nakamura H."/>
            <person name="Ohtoshi R."/>
            <person name="Tomita M."/>
            <person name="Numata K."/>
            <person name="Arakawa K."/>
        </authorList>
    </citation>
    <scope>NUCLEOTIDE SEQUENCE [LARGE SCALE GENOMIC DNA]</scope>
</reference>